<evidence type="ECO:0000256" key="15">
    <source>
        <dbReference type="ARBA" id="ARBA00031446"/>
    </source>
</evidence>
<evidence type="ECO:0000256" key="14">
    <source>
        <dbReference type="ARBA" id="ARBA00023284"/>
    </source>
</evidence>
<protein>
    <recommendedName>
        <fullName evidence="5 17">Epoxyqueuosine reductase QueH</fullName>
        <ecNumber evidence="4 17">1.17.99.6</ecNumber>
    </recommendedName>
    <alternativeName>
        <fullName evidence="15 17">Queuosine biosynthesis protein QueH</fullName>
    </alternativeName>
</protein>
<evidence type="ECO:0000256" key="16">
    <source>
        <dbReference type="ARBA" id="ARBA00047415"/>
    </source>
</evidence>
<dbReference type="PANTHER" id="PTHR36701:SF1">
    <property type="entry name" value="EPOXYQUEUOSINE REDUCTASE QUEH"/>
    <property type="match status" value="1"/>
</dbReference>
<dbReference type="RefSeq" id="WP_091743582.1">
    <property type="nucleotide sequence ID" value="NZ_FODY01000001.1"/>
</dbReference>
<keyword evidence="6 17" id="KW-0004">4Fe-4S</keyword>
<dbReference type="Gene3D" id="3.40.50.620">
    <property type="entry name" value="HUPs"/>
    <property type="match status" value="1"/>
</dbReference>
<dbReference type="AlphaFoldDB" id="A0A1H8NXR9"/>
<feature type="disulfide bond" description="Redox-active" evidence="17">
    <location>
        <begin position="163"/>
        <end position="165"/>
    </location>
</feature>
<evidence type="ECO:0000256" key="12">
    <source>
        <dbReference type="ARBA" id="ARBA00023014"/>
    </source>
</evidence>
<feature type="binding site" evidence="17">
    <location>
        <position position="9"/>
    </location>
    <ligand>
        <name>[4Fe-4S] cluster</name>
        <dbReference type="ChEBI" id="CHEBI:49883"/>
    </ligand>
</feature>
<comment type="function">
    <text evidence="1 17">Catalyzes the conversion of epoxyqueuosine (oQ) to queuosine (Q), which is a hypermodified base found in the wobble positions of tRNA(Asp), tRNA(Asn), tRNA(His) and tRNA(Tyr).</text>
</comment>
<accession>A0A1H8NXR9</accession>
<keyword evidence="13 17" id="KW-1015">Disulfide bond</keyword>
<name>A0A1H8NXR9_9FIRM</name>
<evidence type="ECO:0000256" key="13">
    <source>
        <dbReference type="ARBA" id="ARBA00023157"/>
    </source>
</evidence>
<feature type="binding site" evidence="17">
    <location>
        <position position="8"/>
    </location>
    <ligand>
        <name>[4Fe-4S] cluster</name>
        <dbReference type="ChEBI" id="CHEBI:49883"/>
    </ligand>
</feature>
<dbReference type="Pfam" id="PF02677">
    <property type="entry name" value="QueH"/>
    <property type="match status" value="1"/>
</dbReference>
<reference evidence="18 19" key="1">
    <citation type="submission" date="2016-10" db="EMBL/GenBank/DDBJ databases">
        <authorList>
            <person name="de Groot N.N."/>
        </authorList>
    </citation>
    <scope>NUCLEOTIDE SEQUENCE [LARGE SCALE GENOMIC DNA]</scope>
    <source>
        <strain evidence="18 19">DSM 13305</strain>
    </source>
</reference>
<evidence type="ECO:0000256" key="9">
    <source>
        <dbReference type="ARBA" id="ARBA00022785"/>
    </source>
</evidence>
<evidence type="ECO:0000256" key="11">
    <source>
        <dbReference type="ARBA" id="ARBA00023004"/>
    </source>
</evidence>
<evidence type="ECO:0000256" key="10">
    <source>
        <dbReference type="ARBA" id="ARBA00023002"/>
    </source>
</evidence>
<comment type="similarity">
    <text evidence="3 17">Belongs to the QueH family.</text>
</comment>
<dbReference type="EMBL" id="FODY01000001">
    <property type="protein sequence ID" value="SEO34460.1"/>
    <property type="molecule type" value="Genomic_DNA"/>
</dbReference>
<keyword evidence="8 17" id="KW-0479">Metal-binding</keyword>
<dbReference type="InterPro" id="IPR014729">
    <property type="entry name" value="Rossmann-like_a/b/a_fold"/>
</dbReference>
<keyword evidence="7 17" id="KW-0819">tRNA processing</keyword>
<evidence type="ECO:0000256" key="2">
    <source>
        <dbReference type="ARBA" id="ARBA00004691"/>
    </source>
</evidence>
<evidence type="ECO:0000313" key="18">
    <source>
        <dbReference type="EMBL" id="SEO34460.1"/>
    </source>
</evidence>
<dbReference type="Proteomes" id="UP000198847">
    <property type="component" value="Unassembled WGS sequence"/>
</dbReference>
<keyword evidence="9 17" id="KW-0671">Queuosine biosynthesis</keyword>
<dbReference type="PANTHER" id="PTHR36701">
    <property type="entry name" value="EPOXYQUEUOSINE REDUCTASE QUEH"/>
    <property type="match status" value="1"/>
</dbReference>
<evidence type="ECO:0000256" key="1">
    <source>
        <dbReference type="ARBA" id="ARBA00002268"/>
    </source>
</evidence>
<dbReference type="GO" id="GO:0052693">
    <property type="term" value="F:epoxyqueuosine reductase activity"/>
    <property type="evidence" value="ECO:0007669"/>
    <property type="project" value="UniProtKB-UniRule"/>
</dbReference>
<keyword evidence="14 17" id="KW-0676">Redox-active center</keyword>
<evidence type="ECO:0000256" key="7">
    <source>
        <dbReference type="ARBA" id="ARBA00022694"/>
    </source>
</evidence>
<evidence type="ECO:0000256" key="5">
    <source>
        <dbReference type="ARBA" id="ARBA00016895"/>
    </source>
</evidence>
<dbReference type="GO" id="GO:0046872">
    <property type="term" value="F:metal ion binding"/>
    <property type="evidence" value="ECO:0007669"/>
    <property type="project" value="UniProtKB-KW"/>
</dbReference>
<evidence type="ECO:0000256" key="8">
    <source>
        <dbReference type="ARBA" id="ARBA00022723"/>
    </source>
</evidence>
<dbReference type="HAMAP" id="MF_02089">
    <property type="entry name" value="QueH"/>
    <property type="match status" value="1"/>
</dbReference>
<keyword evidence="11 17" id="KW-0408">Iron</keyword>
<comment type="catalytic activity">
    <reaction evidence="16 17">
        <text>epoxyqueuosine(34) in tRNA + AH2 = queuosine(34) in tRNA + A + H2O</text>
        <dbReference type="Rhea" id="RHEA:32159"/>
        <dbReference type="Rhea" id="RHEA-COMP:18571"/>
        <dbReference type="Rhea" id="RHEA-COMP:18582"/>
        <dbReference type="ChEBI" id="CHEBI:13193"/>
        <dbReference type="ChEBI" id="CHEBI:15377"/>
        <dbReference type="ChEBI" id="CHEBI:17499"/>
        <dbReference type="ChEBI" id="CHEBI:194431"/>
        <dbReference type="ChEBI" id="CHEBI:194443"/>
        <dbReference type="EC" id="1.17.99.6"/>
    </reaction>
</comment>
<keyword evidence="10 17" id="KW-0560">Oxidoreductase</keyword>
<keyword evidence="19" id="KW-1185">Reference proteome</keyword>
<dbReference type="EC" id="1.17.99.6" evidence="4 17"/>
<dbReference type="GO" id="GO:0008616">
    <property type="term" value="P:tRNA queuosine(34) biosynthetic process"/>
    <property type="evidence" value="ECO:0007669"/>
    <property type="project" value="UniProtKB-UniRule"/>
</dbReference>
<evidence type="ECO:0000313" key="19">
    <source>
        <dbReference type="Proteomes" id="UP000198847"/>
    </source>
</evidence>
<evidence type="ECO:0000256" key="4">
    <source>
        <dbReference type="ARBA" id="ARBA00012622"/>
    </source>
</evidence>
<proteinExistence type="inferred from homology"/>
<keyword evidence="12 17" id="KW-0411">Iron-sulfur</keyword>
<organism evidence="18 19">
    <name type="scientific">Propionispora vibrioides</name>
    <dbReference type="NCBI Taxonomy" id="112903"/>
    <lineage>
        <taxon>Bacteria</taxon>
        <taxon>Bacillati</taxon>
        <taxon>Bacillota</taxon>
        <taxon>Negativicutes</taxon>
        <taxon>Selenomonadales</taxon>
        <taxon>Sporomusaceae</taxon>
        <taxon>Propionispora</taxon>
    </lineage>
</organism>
<feature type="binding site" evidence="17">
    <location>
        <position position="83"/>
    </location>
    <ligand>
        <name>[4Fe-4S] cluster</name>
        <dbReference type="ChEBI" id="CHEBI:49883"/>
    </ligand>
</feature>
<evidence type="ECO:0000256" key="17">
    <source>
        <dbReference type="HAMAP-Rule" id="MF_02089"/>
    </source>
</evidence>
<sequence>MRMLLHMCCGPCSAFPLKQLRELGHDVTGYFYNPNIHPYKEFRKRLETAQDFAARSQLTMIVDDSYTLEEFLTQALQAENGRCGMCYELRLRQTARYAKEQGFDCFTTSLLVSPYQKHELIRETCERVAAEEDIAFLYVDFRTGWQEGVQISKDMELYRQPYCGCIFSEKERYMKKRSVKS</sequence>
<dbReference type="GO" id="GO:0051539">
    <property type="term" value="F:4 iron, 4 sulfur cluster binding"/>
    <property type="evidence" value="ECO:0007669"/>
    <property type="project" value="UniProtKB-UniRule"/>
</dbReference>
<dbReference type="UniPathway" id="UPA00392"/>
<gene>
    <name evidence="17" type="primary">queH</name>
    <name evidence="18" type="ORF">SAMN04490178_101270</name>
</gene>
<feature type="binding site" evidence="17">
    <location>
        <position position="86"/>
    </location>
    <ligand>
        <name>[4Fe-4S] cluster</name>
        <dbReference type="ChEBI" id="CHEBI:49883"/>
    </ligand>
</feature>
<dbReference type="InterPro" id="IPR003828">
    <property type="entry name" value="QueH"/>
</dbReference>
<dbReference type="OrthoDB" id="9801033at2"/>
<evidence type="ECO:0000256" key="6">
    <source>
        <dbReference type="ARBA" id="ARBA00022485"/>
    </source>
</evidence>
<evidence type="ECO:0000256" key="3">
    <source>
        <dbReference type="ARBA" id="ARBA00008207"/>
    </source>
</evidence>
<dbReference type="STRING" id="112903.SAMN04490178_101270"/>
<comment type="pathway">
    <text evidence="2 17">tRNA modification; tRNA-queuosine biosynthesis.</text>
</comment>